<comment type="function">
    <text evidence="3">Component of the coat protein complex II (COPII) which promotes the formation of transport vesicles from the endoplasmic reticulum (ER). The coat has two main functions, the physical deformation of the endoplasmic reticulum membrane into vesicles and the selection of cargo molecules.</text>
</comment>
<keyword evidence="2 3" id="KW-0963">Cytoplasm</keyword>
<dbReference type="InterPro" id="IPR036180">
    <property type="entry name" value="Gelsolin-like_dom_sf"/>
</dbReference>
<dbReference type="Pfam" id="PF04811">
    <property type="entry name" value="Sec23_trunk"/>
    <property type="match status" value="1"/>
</dbReference>
<dbReference type="eggNOG" id="KOG1986">
    <property type="taxonomic scope" value="Eukaryota"/>
</dbReference>
<keyword evidence="3" id="KW-0931">ER-Golgi transport</keyword>
<name>A0A1Q3A6K2_ZYGRO</name>
<evidence type="ECO:0000313" key="5">
    <source>
        <dbReference type="EMBL" id="GAV51287.1"/>
    </source>
</evidence>
<dbReference type="Gene3D" id="2.30.30.380">
    <property type="entry name" value="Zn-finger domain of Sec23/24"/>
    <property type="match status" value="1"/>
</dbReference>
<dbReference type="Proteomes" id="UP000187013">
    <property type="component" value="Unassembled WGS sequence"/>
</dbReference>
<dbReference type="EMBL" id="BDGX01000030">
    <property type="protein sequence ID" value="GAV51287.1"/>
    <property type="molecule type" value="Genomic_DNA"/>
</dbReference>
<dbReference type="InterPro" id="IPR037364">
    <property type="entry name" value="Sec23"/>
</dbReference>
<gene>
    <name evidence="5" type="ORF">ZYGR_0AD04700</name>
</gene>
<keyword evidence="3" id="KW-0653">Protein transport</keyword>
<dbReference type="OrthoDB" id="10256289at2759"/>
<keyword evidence="3" id="KW-0333">Golgi apparatus</keyword>
<proteinExistence type="inferred from homology"/>
<dbReference type="SUPFAM" id="SSF53300">
    <property type="entry name" value="vWA-like"/>
    <property type="match status" value="1"/>
</dbReference>
<keyword evidence="3" id="KW-0479">Metal-binding</keyword>
<dbReference type="SUPFAM" id="SSF81995">
    <property type="entry name" value="beta-sandwich domain of Sec23/24"/>
    <property type="match status" value="1"/>
</dbReference>
<accession>A0A1Q3A6K2</accession>
<dbReference type="GO" id="GO:0090110">
    <property type="term" value="P:COPII-coated vesicle cargo loading"/>
    <property type="evidence" value="ECO:0007669"/>
    <property type="project" value="TreeGrafter"/>
</dbReference>
<dbReference type="InterPro" id="IPR029006">
    <property type="entry name" value="ADF-H/Gelsolin-like_dom_sf"/>
</dbReference>
<protein>
    <recommendedName>
        <fullName evidence="3">Protein transport protein SEC23</fullName>
    </recommendedName>
</protein>
<dbReference type="PANTHER" id="PTHR11141:SF0">
    <property type="entry name" value="PROTEIN TRANSPORT PROTEIN SEC23"/>
    <property type="match status" value="1"/>
</dbReference>
<reference evidence="5 6" key="1">
    <citation type="submission" date="2016-08" db="EMBL/GenBank/DDBJ databases">
        <title>Draft genome sequence of allopolyploid Zygosaccharomyces rouxii.</title>
        <authorList>
            <person name="Watanabe J."/>
            <person name="Uehara K."/>
            <person name="Mogi Y."/>
            <person name="Tsukioka Y."/>
        </authorList>
    </citation>
    <scope>NUCLEOTIDE SEQUENCE [LARGE SCALE GENOMIC DNA]</scope>
    <source>
        <strain evidence="5 6">NBRC 110957</strain>
    </source>
</reference>
<evidence type="ECO:0000256" key="1">
    <source>
        <dbReference type="ARBA" id="ARBA00009210"/>
    </source>
</evidence>
<dbReference type="GO" id="GO:0005789">
    <property type="term" value="C:endoplasmic reticulum membrane"/>
    <property type="evidence" value="ECO:0007669"/>
    <property type="project" value="UniProtKB-SubCell"/>
</dbReference>
<dbReference type="GO" id="GO:0005096">
    <property type="term" value="F:GTPase activator activity"/>
    <property type="evidence" value="ECO:0007669"/>
    <property type="project" value="TreeGrafter"/>
</dbReference>
<keyword evidence="3" id="KW-0472">Membrane</keyword>
<dbReference type="InterPro" id="IPR036174">
    <property type="entry name" value="Znf_Sec23_Sec24_sf"/>
</dbReference>
<comment type="similarity">
    <text evidence="1 3">Belongs to the SEC23/SEC24 family. SEC23 subfamily.</text>
</comment>
<dbReference type="SUPFAM" id="SSF82919">
    <property type="entry name" value="Zn-finger domain of Sec23/24"/>
    <property type="match status" value="1"/>
</dbReference>
<keyword evidence="3" id="KW-0256">Endoplasmic reticulum</keyword>
<dbReference type="InterPro" id="IPR036465">
    <property type="entry name" value="vWFA_dom_sf"/>
</dbReference>
<dbReference type="OMA" id="IVIDTIC"/>
<evidence type="ECO:0000259" key="4">
    <source>
        <dbReference type="Pfam" id="PF04811"/>
    </source>
</evidence>
<dbReference type="SUPFAM" id="SSF82754">
    <property type="entry name" value="C-terminal, gelsolin-like domain of Sec23/24"/>
    <property type="match status" value="1"/>
</dbReference>
<organism evidence="5 6">
    <name type="scientific">Zygosaccharomyces rouxii</name>
    <dbReference type="NCBI Taxonomy" id="4956"/>
    <lineage>
        <taxon>Eukaryota</taxon>
        <taxon>Fungi</taxon>
        <taxon>Dikarya</taxon>
        <taxon>Ascomycota</taxon>
        <taxon>Saccharomycotina</taxon>
        <taxon>Saccharomycetes</taxon>
        <taxon>Saccharomycetales</taxon>
        <taxon>Saccharomycetaceae</taxon>
        <taxon>Zygosaccharomyces</taxon>
    </lineage>
</organism>
<dbReference type="GO" id="GO:0006886">
    <property type="term" value="P:intracellular protein transport"/>
    <property type="evidence" value="ECO:0007669"/>
    <property type="project" value="InterPro"/>
</dbReference>
<dbReference type="AlphaFoldDB" id="A0A1Q3A6K2"/>
<sequence>MSWFNYGVLPASRNEALQDVGDEGHIHCLYEPFKAQAEWLEGQFRCEKCKGLYGGSRIVDSDDGKKWICIFCNTYNPWNTDMPDCETYMSQTGGGKSKDDVVVIVIDTICEKEELNALQHALKLKSNTKYSLVTLHRNGDVAVHSPDNKKSFAAKHHKVEHYLKRLNRDYFRRHLDHGLFDSVSVMGTINKLEAKDSHGSRRAKRSTGLALFLASILGDQVVCFLAGPCTEGPGKVASRDKKNTMRQQHNLDKSAKYFKDARDFYSKLASAASFTIFASSLDQIGFMEMSDLFNIAAQFNSFKDERFVHTFEKFLDRRSNAISDLRLTVVSSGRLLVDGALTKASPMKATLNNYSDTPKGEGSTNEWKLESPYLDPEHLVVPLSLSIVTGSTIRDANENVPEQLYMQFQLNYTQNGASYVHVHTKIIPTSNSPDCLVANSFNPKIELVYLMKSISYQVLKGKFTTDQLQRIRYQLDTVAVHKHKSQEFLKYYYGLRRTPLFTTRNASPDERVLFLHQIDHSSIETSLCYALPTAIQFQFGKKLTPLPSQDLLSDPTATLVDGGFFVGVRYAQQDSEDIEAAKVAAKLIVDARFPEPVYIDTVIGGSQDRFFKSKLIPTDDHGAKLLETQDIPFENFVELVEKRSKGD</sequence>
<dbReference type="Gene3D" id="2.60.40.1670">
    <property type="entry name" value="beta-sandwich domain of Sec23/24"/>
    <property type="match status" value="1"/>
</dbReference>
<comment type="caution">
    <text evidence="5">The sequence shown here is derived from an EMBL/GenBank/DDBJ whole genome shotgun (WGS) entry which is preliminary data.</text>
</comment>
<keyword evidence="3" id="KW-0813">Transport</keyword>
<dbReference type="GO" id="GO:0000139">
    <property type="term" value="C:Golgi membrane"/>
    <property type="evidence" value="ECO:0007669"/>
    <property type="project" value="UniProtKB-SubCell"/>
</dbReference>
<dbReference type="Gene3D" id="1.20.120.730">
    <property type="entry name" value="Sec23/Sec24 helical domain"/>
    <property type="match status" value="1"/>
</dbReference>
<evidence type="ECO:0000256" key="2">
    <source>
        <dbReference type="ARBA" id="ARBA00022490"/>
    </source>
</evidence>
<comment type="subcellular location">
    <subcellularLocation>
        <location evidence="3">Cytoplasm</location>
    </subcellularLocation>
    <subcellularLocation>
        <location evidence="3">Cytoplasmic vesicle</location>
        <location evidence="3">COPII-coated vesicle membrane</location>
        <topology evidence="3">Peripheral membrane protein</topology>
        <orientation evidence="3">Cytoplasmic side</orientation>
    </subcellularLocation>
    <subcellularLocation>
        <location evidence="3">Endoplasmic reticulum membrane</location>
        <topology evidence="3">Peripheral membrane protein</topology>
        <orientation evidence="3">Cytoplasmic side</orientation>
    </subcellularLocation>
    <subcellularLocation>
        <location evidence="3">Golgi apparatus membrane</location>
        <topology evidence="3">Peripheral membrane protein</topology>
        <orientation evidence="3">Cytoplasmic side</orientation>
    </subcellularLocation>
</comment>
<dbReference type="Gene3D" id="3.40.20.10">
    <property type="entry name" value="Severin"/>
    <property type="match status" value="1"/>
</dbReference>
<keyword evidence="3" id="KW-0968">Cytoplasmic vesicle</keyword>
<evidence type="ECO:0000256" key="3">
    <source>
        <dbReference type="RuleBase" id="RU365030"/>
    </source>
</evidence>
<feature type="domain" description="Sec23/Sec24 trunk" evidence="4">
    <location>
        <begin position="203"/>
        <end position="297"/>
    </location>
</feature>
<dbReference type="InterPro" id="IPR006896">
    <property type="entry name" value="Sec23/24_trunk_dom"/>
</dbReference>
<dbReference type="Gene3D" id="3.40.50.410">
    <property type="entry name" value="von Willebrand factor, type A domain"/>
    <property type="match status" value="1"/>
</dbReference>
<dbReference type="GO" id="GO:0008270">
    <property type="term" value="F:zinc ion binding"/>
    <property type="evidence" value="ECO:0007669"/>
    <property type="project" value="InterPro"/>
</dbReference>
<dbReference type="GO" id="GO:0030127">
    <property type="term" value="C:COPII vesicle coat"/>
    <property type="evidence" value="ECO:0007669"/>
    <property type="project" value="InterPro"/>
</dbReference>
<dbReference type="PANTHER" id="PTHR11141">
    <property type="entry name" value="PROTEIN TRANSPORT PROTEIN SEC23"/>
    <property type="match status" value="1"/>
</dbReference>
<evidence type="ECO:0000313" key="6">
    <source>
        <dbReference type="Proteomes" id="UP000187013"/>
    </source>
</evidence>
<dbReference type="GO" id="GO:0070971">
    <property type="term" value="C:endoplasmic reticulum exit site"/>
    <property type="evidence" value="ECO:0007669"/>
    <property type="project" value="TreeGrafter"/>
</dbReference>
<keyword evidence="3" id="KW-0862">Zinc</keyword>